<dbReference type="OrthoDB" id="5293596at2759"/>
<dbReference type="GO" id="GO:0016020">
    <property type="term" value="C:membrane"/>
    <property type="evidence" value="ECO:0007669"/>
    <property type="project" value="TreeGrafter"/>
</dbReference>
<dbReference type="AlphaFoldDB" id="A0A194US12"/>
<dbReference type="EMBL" id="KN714674">
    <property type="protein sequence ID" value="KUI54497.1"/>
    <property type="molecule type" value="Genomic_DNA"/>
</dbReference>
<dbReference type="PANTHER" id="PTHR12242:SF1">
    <property type="entry name" value="MYND-TYPE DOMAIN-CONTAINING PROTEIN"/>
    <property type="match status" value="1"/>
</dbReference>
<keyword evidence="1" id="KW-1133">Transmembrane helix</keyword>
<sequence>MERTPLLGNLVRSSQHDEEGQVSAGDHPIFLRAAHSPWQSLNQNALSYIRGVVLAYIVVTSGMLIDYKICHRKDEHSNWRIPFEFSTVTWFLLLLYHTMVFSWTLTHMHWPDIDANDTRWKSRLLRFMSPPEQRPGSRRRFYFSLFYSVTHAFSLLNVVNYWAVLGITFEGWFPAFCLFNLYVFPAVITLIETTVLNSVRRPEVGVGSPGLLAEIADMSLPQPVPSHLFGTMLFAALYLAYGGLGAKATGHVPFFWMDEDEVGSTEKVAGYCIGFIVLSAAMFSMLYGLIGMRETVSGRAHSD</sequence>
<feature type="transmembrane region" description="Helical" evidence="1">
    <location>
        <begin position="141"/>
        <end position="165"/>
    </location>
</feature>
<reference evidence="3" key="1">
    <citation type="submission" date="2014-12" db="EMBL/GenBank/DDBJ databases">
        <title>Genome Sequence of Valsa Canker Pathogens Uncovers a Specific Adaption of Colonization on Woody Bark.</title>
        <authorList>
            <person name="Yin Z."/>
            <person name="Liu H."/>
            <person name="Gao X."/>
            <person name="Li Z."/>
            <person name="Song N."/>
            <person name="Ke X."/>
            <person name="Dai Q."/>
            <person name="Wu Y."/>
            <person name="Sun Y."/>
            <person name="Xu J.-R."/>
            <person name="Kang Z.K."/>
            <person name="Wang L."/>
            <person name="Huang L."/>
        </authorList>
    </citation>
    <scope>NUCLEOTIDE SEQUENCE [LARGE SCALE GENOMIC DNA]</scope>
    <source>
        <strain evidence="3">SXYL134</strain>
    </source>
</reference>
<feature type="transmembrane region" description="Helical" evidence="1">
    <location>
        <begin position="85"/>
        <end position="105"/>
    </location>
</feature>
<name>A0A194US12_CYTMA</name>
<proteinExistence type="predicted"/>
<evidence type="ECO:0000313" key="2">
    <source>
        <dbReference type="EMBL" id="KUI54497.1"/>
    </source>
</evidence>
<dbReference type="PANTHER" id="PTHR12242">
    <property type="entry name" value="OS02G0130600 PROTEIN-RELATED"/>
    <property type="match status" value="1"/>
</dbReference>
<accession>A0A194US12</accession>
<keyword evidence="1" id="KW-0812">Transmembrane</keyword>
<organism evidence="2 3">
    <name type="scientific">Cytospora mali</name>
    <name type="common">Apple Valsa canker fungus</name>
    <name type="synonym">Valsa mali</name>
    <dbReference type="NCBI Taxonomy" id="578113"/>
    <lineage>
        <taxon>Eukaryota</taxon>
        <taxon>Fungi</taxon>
        <taxon>Dikarya</taxon>
        <taxon>Ascomycota</taxon>
        <taxon>Pezizomycotina</taxon>
        <taxon>Sordariomycetes</taxon>
        <taxon>Sordariomycetidae</taxon>
        <taxon>Diaporthales</taxon>
        <taxon>Cytosporaceae</taxon>
        <taxon>Cytospora</taxon>
    </lineage>
</organism>
<keyword evidence="1" id="KW-0472">Membrane</keyword>
<protein>
    <submittedName>
        <fullName evidence="2">Uncharacterized protein</fullName>
    </submittedName>
</protein>
<dbReference type="STRING" id="694573.A0A194US12"/>
<evidence type="ECO:0000313" key="3">
    <source>
        <dbReference type="Proteomes" id="UP000078576"/>
    </source>
</evidence>
<feature type="transmembrane region" description="Helical" evidence="1">
    <location>
        <begin position="268"/>
        <end position="290"/>
    </location>
</feature>
<dbReference type="Proteomes" id="UP000078576">
    <property type="component" value="Unassembled WGS sequence"/>
</dbReference>
<feature type="transmembrane region" description="Helical" evidence="1">
    <location>
        <begin position="228"/>
        <end position="248"/>
    </location>
</feature>
<gene>
    <name evidence="2" type="ORF">VP1G_01907</name>
</gene>
<evidence type="ECO:0000256" key="1">
    <source>
        <dbReference type="SAM" id="Phobius"/>
    </source>
</evidence>
<feature type="transmembrane region" description="Helical" evidence="1">
    <location>
        <begin position="45"/>
        <end position="65"/>
    </location>
</feature>
<keyword evidence="3" id="KW-1185">Reference proteome</keyword>
<feature type="transmembrane region" description="Helical" evidence="1">
    <location>
        <begin position="171"/>
        <end position="191"/>
    </location>
</feature>